<evidence type="ECO:0000259" key="1">
    <source>
        <dbReference type="Pfam" id="PF13403"/>
    </source>
</evidence>
<evidence type="ECO:0000313" key="2">
    <source>
        <dbReference type="EMBL" id="QRF65122.1"/>
    </source>
</evidence>
<reference evidence="2 3" key="1">
    <citation type="submission" date="2019-12" db="EMBL/GenBank/DDBJ databases">
        <title>Complete Genome Sequence of a Quorum-Sensing Bacterium,Rhodobacteraceae bacterium C31, Isolated from a marine microalgae symbiotic bacteria.</title>
        <authorList>
            <person name="Zhang Y."/>
        </authorList>
    </citation>
    <scope>NUCLEOTIDE SEQUENCE [LARGE SCALE GENOMIC DNA]</scope>
    <source>
        <strain evidence="2 3">C31</strain>
    </source>
</reference>
<feature type="domain" description="Hedgehog/Intein (Hint)" evidence="1">
    <location>
        <begin position="174"/>
        <end position="310"/>
    </location>
</feature>
<organism evidence="2 3">
    <name type="scientific">Ponticoccus alexandrii</name>
    <dbReference type="NCBI Taxonomy" id="1943633"/>
    <lineage>
        <taxon>Bacteria</taxon>
        <taxon>Pseudomonadati</taxon>
        <taxon>Pseudomonadota</taxon>
        <taxon>Alphaproteobacteria</taxon>
        <taxon>Rhodobacterales</taxon>
        <taxon>Roseobacteraceae</taxon>
        <taxon>Ponticoccus</taxon>
    </lineage>
</organism>
<protein>
    <recommendedName>
        <fullName evidence="1">Hedgehog/Intein (Hint) domain-containing protein</fullName>
    </recommendedName>
</protein>
<accession>A0ABX7F5R1</accession>
<keyword evidence="3" id="KW-1185">Reference proteome</keyword>
<name>A0ABX7F5R1_9RHOB</name>
<sequence length="357" mass="39789">MSWIGLSGQGRAWTCPRRVAATAPERHVLMPRGSIMIEIRVPPEERPQTLLYYRREHPWPGTISVQAMPGGGIVLVLDQGGEVFHTVLERRNDSRVDLLRVTFSWDSEARRGWLTVEQPGTDTVDTTETPPPPPFLMEDVFTLCHRPQLVTRDPDVIFHAVSEAVERVGPMPGLVAQVPVLTPQGYRRAGDLRLGDTVTTRNAGVVPVLARVTRRMPALGSFQPVRLRAPYFGLTRDLVVAPYQRMVIGGSEVEYIFGRQAVLIPALALVNGFAAVYEEGHDLVRYHQLLLPGHEPVISAEAELETLYVGRLRRRREFLQRTLLADVPPGLIPEHARAGLKILRPFEAITLAEARAA</sequence>
<evidence type="ECO:0000313" key="3">
    <source>
        <dbReference type="Proteomes" id="UP000596387"/>
    </source>
</evidence>
<dbReference type="RefSeq" id="WP_023848304.1">
    <property type="nucleotide sequence ID" value="NZ_CP047166.1"/>
</dbReference>
<dbReference type="Pfam" id="PF13403">
    <property type="entry name" value="Hint_2"/>
    <property type="match status" value="1"/>
</dbReference>
<dbReference type="EMBL" id="CP047166">
    <property type="protein sequence ID" value="QRF65122.1"/>
    <property type="molecule type" value="Genomic_DNA"/>
</dbReference>
<gene>
    <name evidence="2" type="ORF">GQA70_01615</name>
</gene>
<dbReference type="InterPro" id="IPR028992">
    <property type="entry name" value="Hedgehog/Intein_dom"/>
</dbReference>
<proteinExistence type="predicted"/>
<dbReference type="Proteomes" id="UP000596387">
    <property type="component" value="Chromosome"/>
</dbReference>